<reference evidence="2" key="2">
    <citation type="submission" date="2020-11" db="EMBL/GenBank/DDBJ databases">
        <authorList>
            <person name="McCartney M.A."/>
            <person name="Auch B."/>
            <person name="Kono T."/>
            <person name="Mallez S."/>
            <person name="Becker A."/>
            <person name="Gohl D.M."/>
            <person name="Silverstein K.A.T."/>
            <person name="Koren S."/>
            <person name="Bechman K.B."/>
            <person name="Herman A."/>
            <person name="Abrahante J.E."/>
            <person name="Garbe J."/>
        </authorList>
    </citation>
    <scope>NUCLEOTIDE SEQUENCE</scope>
    <source>
        <strain evidence="2">Duluth1</strain>
        <tissue evidence="2">Whole animal</tissue>
    </source>
</reference>
<organism evidence="2 3">
    <name type="scientific">Dreissena polymorpha</name>
    <name type="common">Zebra mussel</name>
    <name type="synonym">Mytilus polymorpha</name>
    <dbReference type="NCBI Taxonomy" id="45954"/>
    <lineage>
        <taxon>Eukaryota</taxon>
        <taxon>Metazoa</taxon>
        <taxon>Spiralia</taxon>
        <taxon>Lophotrochozoa</taxon>
        <taxon>Mollusca</taxon>
        <taxon>Bivalvia</taxon>
        <taxon>Autobranchia</taxon>
        <taxon>Heteroconchia</taxon>
        <taxon>Euheterodonta</taxon>
        <taxon>Imparidentia</taxon>
        <taxon>Neoheterodontei</taxon>
        <taxon>Myida</taxon>
        <taxon>Dreissenoidea</taxon>
        <taxon>Dreissenidae</taxon>
        <taxon>Dreissena</taxon>
    </lineage>
</organism>
<evidence type="ECO:0000313" key="3">
    <source>
        <dbReference type="Proteomes" id="UP000828390"/>
    </source>
</evidence>
<feature type="compositionally biased region" description="Polar residues" evidence="1">
    <location>
        <begin position="25"/>
        <end position="36"/>
    </location>
</feature>
<comment type="caution">
    <text evidence="2">The sequence shown here is derived from an EMBL/GenBank/DDBJ whole genome shotgun (WGS) entry which is preliminary data.</text>
</comment>
<dbReference type="EMBL" id="JAIWYP010000004">
    <property type="protein sequence ID" value="KAH3841178.1"/>
    <property type="molecule type" value="Genomic_DNA"/>
</dbReference>
<evidence type="ECO:0000256" key="1">
    <source>
        <dbReference type="SAM" id="MobiDB-lite"/>
    </source>
</evidence>
<dbReference type="Proteomes" id="UP000828390">
    <property type="component" value="Unassembled WGS sequence"/>
</dbReference>
<evidence type="ECO:0000313" key="2">
    <source>
        <dbReference type="EMBL" id="KAH3841178.1"/>
    </source>
</evidence>
<accession>A0A9D4KJW2</accession>
<name>A0A9D4KJW2_DREPO</name>
<gene>
    <name evidence="2" type="ORF">DPMN_114636</name>
</gene>
<keyword evidence="3" id="KW-1185">Reference proteome</keyword>
<reference evidence="2" key="1">
    <citation type="journal article" date="2019" name="bioRxiv">
        <title>The Genome of the Zebra Mussel, Dreissena polymorpha: A Resource for Invasive Species Research.</title>
        <authorList>
            <person name="McCartney M.A."/>
            <person name="Auch B."/>
            <person name="Kono T."/>
            <person name="Mallez S."/>
            <person name="Zhang Y."/>
            <person name="Obille A."/>
            <person name="Becker A."/>
            <person name="Abrahante J.E."/>
            <person name="Garbe J."/>
            <person name="Badalamenti J.P."/>
            <person name="Herman A."/>
            <person name="Mangelson H."/>
            <person name="Liachko I."/>
            <person name="Sullivan S."/>
            <person name="Sone E.D."/>
            <person name="Koren S."/>
            <person name="Silverstein K.A.T."/>
            <person name="Beckman K.B."/>
            <person name="Gohl D.M."/>
        </authorList>
    </citation>
    <scope>NUCLEOTIDE SEQUENCE</scope>
    <source>
        <strain evidence="2">Duluth1</strain>
        <tissue evidence="2">Whole animal</tissue>
    </source>
</reference>
<proteinExistence type="predicted"/>
<feature type="region of interest" description="Disordered" evidence="1">
    <location>
        <begin position="25"/>
        <end position="47"/>
    </location>
</feature>
<dbReference type="AlphaFoldDB" id="A0A9D4KJW2"/>
<sequence>MTALTVSPHPLPSSSLMTAYFSEKSGTNKTLTASRRTSQRSKSGRKMADVFSSGEVYCHQSIHQQKKCD</sequence>
<protein>
    <submittedName>
        <fullName evidence="2">Uncharacterized protein</fullName>
    </submittedName>
</protein>